<comment type="caution">
    <text evidence="2">The sequence shown here is derived from an EMBL/GenBank/DDBJ whole genome shotgun (WGS) entry which is preliminary data.</text>
</comment>
<organism evidence="2 3">
    <name type="scientific">Brassica carinata</name>
    <name type="common">Ethiopian mustard</name>
    <name type="synonym">Abyssinian cabbage</name>
    <dbReference type="NCBI Taxonomy" id="52824"/>
    <lineage>
        <taxon>Eukaryota</taxon>
        <taxon>Viridiplantae</taxon>
        <taxon>Streptophyta</taxon>
        <taxon>Embryophyta</taxon>
        <taxon>Tracheophyta</taxon>
        <taxon>Spermatophyta</taxon>
        <taxon>Magnoliopsida</taxon>
        <taxon>eudicotyledons</taxon>
        <taxon>Gunneridae</taxon>
        <taxon>Pentapetalae</taxon>
        <taxon>rosids</taxon>
        <taxon>malvids</taxon>
        <taxon>Brassicales</taxon>
        <taxon>Brassicaceae</taxon>
        <taxon>Brassiceae</taxon>
        <taxon>Brassica</taxon>
    </lineage>
</organism>
<name>A0A8X7WQ86_BRACI</name>
<evidence type="ECO:0000313" key="3">
    <source>
        <dbReference type="Proteomes" id="UP000886595"/>
    </source>
</evidence>
<evidence type="ECO:0000313" key="2">
    <source>
        <dbReference type="EMBL" id="KAG2333666.1"/>
    </source>
</evidence>
<keyword evidence="3" id="KW-1185">Reference proteome</keyword>
<sequence length="85" mass="8909">MVEEVVENESESEGGSDSRTSGDGKGNHLGKGQGEKEFREVPSEACEGANGVMVGMGQSEESEMVIEKLEDASENDSVGEQGTTI</sequence>
<feature type="region of interest" description="Disordered" evidence="1">
    <location>
        <begin position="1"/>
        <end position="85"/>
    </location>
</feature>
<feature type="compositionally biased region" description="Acidic residues" evidence="1">
    <location>
        <begin position="1"/>
        <end position="14"/>
    </location>
</feature>
<accession>A0A8X7WQ86</accession>
<feature type="compositionally biased region" description="Basic and acidic residues" evidence="1">
    <location>
        <begin position="33"/>
        <end position="42"/>
    </location>
</feature>
<proteinExistence type="predicted"/>
<gene>
    <name evidence="2" type="ORF">Bca52824_004846</name>
</gene>
<evidence type="ECO:0000256" key="1">
    <source>
        <dbReference type="SAM" id="MobiDB-lite"/>
    </source>
</evidence>
<dbReference type="AlphaFoldDB" id="A0A8X7WQ86"/>
<protein>
    <submittedName>
        <fullName evidence="2">Uncharacterized protein</fullName>
    </submittedName>
</protein>
<dbReference type="EMBL" id="JAAMPC010000001">
    <property type="protein sequence ID" value="KAG2333666.1"/>
    <property type="molecule type" value="Genomic_DNA"/>
</dbReference>
<feature type="compositionally biased region" description="Polar residues" evidence="1">
    <location>
        <begin position="75"/>
        <end position="85"/>
    </location>
</feature>
<dbReference type="Proteomes" id="UP000886595">
    <property type="component" value="Unassembled WGS sequence"/>
</dbReference>
<reference evidence="2 3" key="1">
    <citation type="submission" date="2020-02" db="EMBL/GenBank/DDBJ databases">
        <authorList>
            <person name="Ma Q."/>
            <person name="Huang Y."/>
            <person name="Song X."/>
            <person name="Pei D."/>
        </authorList>
    </citation>
    <scope>NUCLEOTIDE SEQUENCE [LARGE SCALE GENOMIC DNA]</scope>
    <source>
        <strain evidence="2">Sxm20200214</strain>
        <tissue evidence="2">Leaf</tissue>
    </source>
</reference>